<dbReference type="EMBL" id="FO818640">
    <property type="protein sequence ID" value="CDM96749.1"/>
    <property type="molecule type" value="Genomic_DNA"/>
</dbReference>
<evidence type="ECO:0000313" key="1">
    <source>
        <dbReference type="EMBL" id="CDM96749.1"/>
    </source>
</evidence>
<name>A0A9P1KGX5_9CYAN</name>
<sequence length="61" mass="7043">MGYEGGFVDSPRFTHSFEVKAHGRRSQSLFRTGFDFLRRTFSNLPLFSGRFHQALQLLSCT</sequence>
<organism evidence="1 2">
    <name type="scientific">Limnospira indica PCC 8005</name>
    <dbReference type="NCBI Taxonomy" id="376219"/>
    <lineage>
        <taxon>Bacteria</taxon>
        <taxon>Bacillati</taxon>
        <taxon>Cyanobacteriota</taxon>
        <taxon>Cyanophyceae</taxon>
        <taxon>Oscillatoriophycideae</taxon>
        <taxon>Oscillatoriales</taxon>
        <taxon>Sirenicapillariaceae</taxon>
        <taxon>Limnospira</taxon>
    </lineage>
</organism>
<dbReference type="Proteomes" id="UP000032946">
    <property type="component" value="Chromosome"/>
</dbReference>
<accession>A0A9P1KGX5</accession>
<dbReference type="AlphaFoldDB" id="A0A9P1KGX5"/>
<proteinExistence type="predicted"/>
<reference evidence="1 2" key="1">
    <citation type="submission" date="2014-02" db="EMBL/GenBank/DDBJ databases">
        <authorList>
            <person name="Genoscope - CEA"/>
        </authorList>
    </citation>
    <scope>NUCLEOTIDE SEQUENCE [LARGE SCALE GENOMIC DNA]</scope>
    <source>
        <strain evidence="1 2">PCC 8005</strain>
    </source>
</reference>
<keyword evidence="2" id="KW-1185">Reference proteome</keyword>
<evidence type="ECO:0000313" key="2">
    <source>
        <dbReference type="Proteomes" id="UP000032946"/>
    </source>
</evidence>
<protein>
    <submittedName>
        <fullName evidence="1">Uncharacterized protein</fullName>
    </submittedName>
</protein>
<gene>
    <name evidence="1" type="ORF">ARTHRO_41158</name>
</gene>